<gene>
    <name evidence="1" type="ORF">M153_26802000541</name>
</gene>
<dbReference type="EMBL" id="LGUB01001544">
    <property type="protein sequence ID" value="KRH91769.1"/>
    <property type="molecule type" value="Genomic_DNA"/>
</dbReference>
<proteinExistence type="predicted"/>
<dbReference type="Proteomes" id="UP000051530">
    <property type="component" value="Unassembled WGS sequence"/>
</dbReference>
<reference evidence="1 2" key="1">
    <citation type="submission" date="2015-07" db="EMBL/GenBank/DDBJ databases">
        <title>The genome of Pseudoloma neurophilia, a relevant intracellular parasite of the zebrafish.</title>
        <authorList>
            <person name="Ndikumana S."/>
            <person name="Pelin A."/>
            <person name="Sanders J."/>
            <person name="Corradi N."/>
        </authorList>
    </citation>
    <scope>NUCLEOTIDE SEQUENCE [LARGE SCALE GENOMIC DNA]</scope>
    <source>
        <strain evidence="1 2">MK1</strain>
    </source>
</reference>
<keyword evidence="2" id="KW-1185">Reference proteome</keyword>
<protein>
    <submittedName>
        <fullName evidence="1">Uncharacterized protein</fullName>
    </submittedName>
</protein>
<dbReference type="AlphaFoldDB" id="A0A0R0LQK5"/>
<dbReference type="VEuPathDB" id="MicrosporidiaDB:M153_26802000541"/>
<feature type="non-terminal residue" evidence="1">
    <location>
        <position position="1"/>
    </location>
</feature>
<accession>A0A0R0LQK5</accession>
<comment type="caution">
    <text evidence="1">The sequence shown here is derived from an EMBL/GenBank/DDBJ whole genome shotgun (WGS) entry which is preliminary data.</text>
</comment>
<sequence length="76" mass="8477">SGIRPTKAFMSVVLPLPLGPMIANSPFSILPKASVISSTWLVLYPKCDLAIFMLIFFHSKVFLRILSAKFSMDVEF</sequence>
<evidence type="ECO:0000313" key="2">
    <source>
        <dbReference type="Proteomes" id="UP000051530"/>
    </source>
</evidence>
<organism evidence="1 2">
    <name type="scientific">Pseudoloma neurophilia</name>
    <dbReference type="NCBI Taxonomy" id="146866"/>
    <lineage>
        <taxon>Eukaryota</taxon>
        <taxon>Fungi</taxon>
        <taxon>Fungi incertae sedis</taxon>
        <taxon>Microsporidia</taxon>
        <taxon>Pseudoloma</taxon>
    </lineage>
</organism>
<name>A0A0R0LQK5_9MICR</name>
<evidence type="ECO:0000313" key="1">
    <source>
        <dbReference type="EMBL" id="KRH91769.1"/>
    </source>
</evidence>